<evidence type="ECO:0000313" key="1">
    <source>
        <dbReference type="EMBL" id="EOY19061.1"/>
    </source>
</evidence>
<dbReference type="PANTHER" id="PTHR37984">
    <property type="entry name" value="PROTEIN CBG26694"/>
    <property type="match status" value="1"/>
</dbReference>
<accession>A0A061FPR4</accession>
<gene>
    <name evidence="1" type="ORF">TCM_043731</name>
</gene>
<keyword evidence="2" id="KW-1185">Reference proteome</keyword>
<dbReference type="HOGENOM" id="CLU_1362522_0_0_1"/>
<dbReference type="PANTHER" id="PTHR37984:SF5">
    <property type="entry name" value="PROTEIN NYNRIN-LIKE"/>
    <property type="match status" value="1"/>
</dbReference>
<dbReference type="InterPro" id="IPR043128">
    <property type="entry name" value="Rev_trsase/Diguanyl_cyclase"/>
</dbReference>
<dbReference type="InParanoid" id="A0A061FPR4"/>
<evidence type="ECO:0000313" key="2">
    <source>
        <dbReference type="Proteomes" id="UP000026915"/>
    </source>
</evidence>
<dbReference type="Gene3D" id="3.30.70.270">
    <property type="match status" value="2"/>
</dbReference>
<dbReference type="EMBL" id="CM001888">
    <property type="protein sequence ID" value="EOY19061.1"/>
    <property type="molecule type" value="Genomic_DNA"/>
</dbReference>
<dbReference type="SUPFAM" id="SSF56672">
    <property type="entry name" value="DNA/RNA polymerases"/>
    <property type="match status" value="1"/>
</dbReference>
<evidence type="ECO:0008006" key="3">
    <source>
        <dbReference type="Google" id="ProtNLM"/>
    </source>
</evidence>
<reference evidence="1 2" key="1">
    <citation type="journal article" date="2013" name="Genome Biol.">
        <title>The genome sequence of the most widely cultivated cacao type and its use to identify candidate genes regulating pod color.</title>
        <authorList>
            <person name="Motamayor J.C."/>
            <person name="Mockaitis K."/>
            <person name="Schmutz J."/>
            <person name="Haiminen N."/>
            <person name="Iii D.L."/>
            <person name="Cornejo O."/>
            <person name="Findley S.D."/>
            <person name="Zheng P."/>
            <person name="Utro F."/>
            <person name="Royaert S."/>
            <person name="Saski C."/>
            <person name="Jenkins J."/>
            <person name="Podicheti R."/>
            <person name="Zhao M."/>
            <person name="Scheffler B.E."/>
            <person name="Stack J.C."/>
            <person name="Feltus F.A."/>
            <person name="Mustiga G.M."/>
            <person name="Amores F."/>
            <person name="Phillips W."/>
            <person name="Marelli J.P."/>
            <person name="May G.D."/>
            <person name="Shapiro H."/>
            <person name="Ma J."/>
            <person name="Bustamante C.D."/>
            <person name="Schnell R.J."/>
            <person name="Main D."/>
            <person name="Gilbert D."/>
            <person name="Parida L."/>
            <person name="Kuhn D.N."/>
        </authorList>
    </citation>
    <scope>NUCLEOTIDE SEQUENCE [LARGE SCALE GENOMIC DNA]</scope>
    <source>
        <strain evidence="2">cv. Matina 1-6</strain>
    </source>
</reference>
<dbReference type="eggNOG" id="KOG0017">
    <property type="taxonomic scope" value="Eukaryota"/>
</dbReference>
<dbReference type="STRING" id="3641.A0A061FPR4"/>
<organism evidence="1 2">
    <name type="scientific">Theobroma cacao</name>
    <name type="common">Cacao</name>
    <name type="synonym">Cocoa</name>
    <dbReference type="NCBI Taxonomy" id="3641"/>
    <lineage>
        <taxon>Eukaryota</taxon>
        <taxon>Viridiplantae</taxon>
        <taxon>Streptophyta</taxon>
        <taxon>Embryophyta</taxon>
        <taxon>Tracheophyta</taxon>
        <taxon>Spermatophyta</taxon>
        <taxon>Magnoliopsida</taxon>
        <taxon>eudicotyledons</taxon>
        <taxon>Gunneridae</taxon>
        <taxon>Pentapetalae</taxon>
        <taxon>rosids</taxon>
        <taxon>malvids</taxon>
        <taxon>Malvales</taxon>
        <taxon>Malvaceae</taxon>
        <taxon>Byttnerioideae</taxon>
        <taxon>Theobroma</taxon>
    </lineage>
</organism>
<dbReference type="AlphaFoldDB" id="A0A061FPR4"/>
<proteinExistence type="predicted"/>
<dbReference type="InterPro" id="IPR050951">
    <property type="entry name" value="Retrovirus_Pol_polyprotein"/>
</dbReference>
<dbReference type="FunFam" id="3.30.70.270:FF:000020">
    <property type="entry name" value="Transposon Tf2-6 polyprotein-like Protein"/>
    <property type="match status" value="1"/>
</dbReference>
<sequence length="201" mass="23277">MLSSIVSASNAMRLIGHGCQGFLALVKDTQMVVGEIVNVLVVRDFLNAFLEELLVYLRSRDKHKQHLKIVFQIMRKHVLCAKFSKSEFWFDSASFIGHIVYKNGVMVDPKKIEVVKKWLRLTSITKIRSLLRITRYYRRFVKDFSKIITPITRLTQKGVKFIWIDACEESFGKLKTCLTTSLVLSLPCRSGGYTIYYYAHE</sequence>
<protein>
    <recommendedName>
        <fullName evidence="3">Reverse transcriptase/retrotransposon-derived protein RNase H-like domain-containing protein</fullName>
    </recommendedName>
</protein>
<dbReference type="InterPro" id="IPR043502">
    <property type="entry name" value="DNA/RNA_pol_sf"/>
</dbReference>
<dbReference type="Gramene" id="EOY19061">
    <property type="protein sequence ID" value="EOY19061"/>
    <property type="gene ID" value="TCM_043731"/>
</dbReference>
<name>A0A061FPR4_THECC</name>
<dbReference type="Proteomes" id="UP000026915">
    <property type="component" value="Chromosome 10"/>
</dbReference>